<dbReference type="GeneID" id="28970630"/>
<organism evidence="3">
    <name type="scientific">Kwoniella dejecticola CBS 10117</name>
    <dbReference type="NCBI Taxonomy" id="1296121"/>
    <lineage>
        <taxon>Eukaryota</taxon>
        <taxon>Fungi</taxon>
        <taxon>Dikarya</taxon>
        <taxon>Basidiomycota</taxon>
        <taxon>Agaricomycotina</taxon>
        <taxon>Tremellomycetes</taxon>
        <taxon>Tremellales</taxon>
        <taxon>Cryptococcaceae</taxon>
        <taxon>Kwoniella</taxon>
    </lineage>
</organism>
<reference evidence="3" key="1">
    <citation type="submission" date="2013-07" db="EMBL/GenBank/DDBJ databases">
        <title>The Genome Sequence of Cryptococcus dejecticola CBS10117.</title>
        <authorList>
            <consortium name="The Broad Institute Genome Sequencing Platform"/>
            <person name="Cuomo C."/>
            <person name="Litvintseva A."/>
            <person name="Chen Y."/>
            <person name="Heitman J."/>
            <person name="Sun S."/>
            <person name="Springer D."/>
            <person name="Dromer F."/>
            <person name="Young S.K."/>
            <person name="Zeng Q."/>
            <person name="Gargeya S."/>
            <person name="Fitzgerald M."/>
            <person name="Abouelleil A."/>
            <person name="Alvarado L."/>
            <person name="Berlin A.M."/>
            <person name="Chapman S.B."/>
            <person name="Dewar J."/>
            <person name="Goldberg J."/>
            <person name="Griggs A."/>
            <person name="Gujja S."/>
            <person name="Hansen M."/>
            <person name="Howarth C."/>
            <person name="Imamovic A."/>
            <person name="Larimer J."/>
            <person name="McCowan C."/>
            <person name="Murphy C."/>
            <person name="Pearson M."/>
            <person name="Priest M."/>
            <person name="Roberts A."/>
            <person name="Saif S."/>
            <person name="Shea T."/>
            <person name="Sykes S."/>
            <person name="Wortman J."/>
            <person name="Nusbaum C."/>
            <person name="Birren B."/>
        </authorList>
    </citation>
    <scope>NUCLEOTIDE SEQUENCE [LARGE SCALE GENOMIC DNA]</scope>
    <source>
        <strain evidence="3">CBS 10117</strain>
    </source>
</reference>
<feature type="compositionally biased region" description="Polar residues" evidence="1">
    <location>
        <begin position="316"/>
        <end position="325"/>
    </location>
</feature>
<dbReference type="Proteomes" id="UP000078595">
    <property type="component" value="Chromosome 9"/>
</dbReference>
<feature type="compositionally biased region" description="Polar residues" evidence="1">
    <location>
        <begin position="156"/>
        <end position="173"/>
    </location>
</feature>
<dbReference type="InterPro" id="IPR036420">
    <property type="entry name" value="BRCT_dom_sf"/>
</dbReference>
<feature type="compositionally biased region" description="Pro residues" evidence="1">
    <location>
        <begin position="212"/>
        <end position="221"/>
    </location>
</feature>
<evidence type="ECO:0000259" key="2">
    <source>
        <dbReference type="PROSITE" id="PS50172"/>
    </source>
</evidence>
<dbReference type="AlphaFoldDB" id="A0A1A5ZZY3"/>
<accession>A0A1A5ZZY3</accession>
<reference evidence="4" key="3">
    <citation type="submission" date="2024-02" db="EMBL/GenBank/DDBJ databases">
        <title>Comparative genomics of Cryptococcus and Kwoniella reveals pathogenesis evolution and contrasting modes of karyotype evolution via chromosome fusion or intercentromeric recombination.</title>
        <authorList>
            <person name="Coelho M.A."/>
            <person name="David-Palma M."/>
            <person name="Shea T."/>
            <person name="Bowers K."/>
            <person name="McGinley-Smith S."/>
            <person name="Mohammad A.W."/>
            <person name="Gnirke A."/>
            <person name="Yurkov A.M."/>
            <person name="Nowrousian M."/>
            <person name="Sun S."/>
            <person name="Cuomo C.A."/>
            <person name="Heitman J."/>
        </authorList>
    </citation>
    <scope>NUCLEOTIDE SEQUENCE</scope>
    <source>
        <strain evidence="4">CBS 10117</strain>
    </source>
</reference>
<dbReference type="OrthoDB" id="2564930at2759"/>
<feature type="domain" description="BRCT" evidence="2">
    <location>
        <begin position="15"/>
        <end position="114"/>
    </location>
</feature>
<feature type="region of interest" description="Disordered" evidence="1">
    <location>
        <begin position="303"/>
        <end position="348"/>
    </location>
</feature>
<sequence>MSDHADTLEGFEDFPFDQLLFNQTFWLVGDTEKTKHMALNIQKHGGIISSSINVATRVIFLQPEDFTHMVRGLNELKVMLSAHQLYGKGIPLAEGWVHDSITSERPIETKPYLITDKNLFDEKFWQKIGLGGGRAFKMKMKKRKNGERDRNVQFAEPSSLSTPDTATTSSGADVQSAIAQSVQNNLSRPLVENTSPQTRGSLGISNGDSPDRFPPAPPTPPLRTLSDANIDPALLDRTPFPHSSIVDRRQTRSLTSADKTPMLSVSGDTHRSVPTRAVLSHIDVNCPTVRDLVDHVSAHCPQGQTREADTMDPNGILSTNAQAIQRNKRTREDDEEYREEGNSEKKVLSPSKSAIYNRRYRNQTAVQPQDRQAYEALVSHLKKMVAGGGFPKGGMKAYLIGKGIHSLYSKYGSLIREAVPGLPGSRDHLTKMAQVINPKWQKFVDEETSEMATDVGSGTV</sequence>
<dbReference type="PROSITE" id="PS50172">
    <property type="entry name" value="BRCT"/>
    <property type="match status" value="1"/>
</dbReference>
<proteinExistence type="predicted"/>
<dbReference type="VEuPathDB" id="FungiDB:I303_06931"/>
<gene>
    <name evidence="3" type="ORF">I303_06931</name>
    <name evidence="4" type="ORF">I303_107526</name>
</gene>
<dbReference type="EMBL" id="KI894034">
    <property type="protein sequence ID" value="OBR83366.1"/>
    <property type="molecule type" value="Genomic_DNA"/>
</dbReference>
<evidence type="ECO:0000313" key="3">
    <source>
        <dbReference type="EMBL" id="OBR83366.1"/>
    </source>
</evidence>
<dbReference type="KEGG" id="kdj:28970630"/>
<evidence type="ECO:0000313" key="4">
    <source>
        <dbReference type="EMBL" id="WWC64912.1"/>
    </source>
</evidence>
<dbReference type="RefSeq" id="XP_018261208.1">
    <property type="nucleotide sequence ID" value="XM_018410205.1"/>
</dbReference>
<feature type="region of interest" description="Disordered" evidence="1">
    <location>
        <begin position="185"/>
        <end position="269"/>
    </location>
</feature>
<keyword evidence="5" id="KW-1185">Reference proteome</keyword>
<protein>
    <recommendedName>
        <fullName evidence="2">BRCT domain-containing protein</fullName>
    </recommendedName>
</protein>
<feature type="compositionally biased region" description="Polar residues" evidence="1">
    <location>
        <begin position="185"/>
        <end position="207"/>
    </location>
</feature>
<dbReference type="InterPro" id="IPR001357">
    <property type="entry name" value="BRCT_dom"/>
</dbReference>
<evidence type="ECO:0000313" key="5">
    <source>
        <dbReference type="Proteomes" id="UP000078595"/>
    </source>
</evidence>
<feature type="region of interest" description="Disordered" evidence="1">
    <location>
        <begin position="141"/>
        <end position="173"/>
    </location>
</feature>
<reference evidence="4" key="2">
    <citation type="submission" date="2013-07" db="EMBL/GenBank/DDBJ databases">
        <authorList>
            <consortium name="The Broad Institute Genome Sequencing Platform"/>
            <person name="Cuomo C."/>
            <person name="Litvintseva A."/>
            <person name="Chen Y."/>
            <person name="Heitman J."/>
            <person name="Sun S."/>
            <person name="Springer D."/>
            <person name="Dromer F."/>
            <person name="Young S.K."/>
            <person name="Zeng Q."/>
            <person name="Gargeya S."/>
            <person name="Fitzgerald M."/>
            <person name="Abouelleil A."/>
            <person name="Alvarado L."/>
            <person name="Berlin A.M."/>
            <person name="Chapman S.B."/>
            <person name="Dewar J."/>
            <person name="Goldberg J."/>
            <person name="Griggs A."/>
            <person name="Gujja S."/>
            <person name="Hansen M."/>
            <person name="Howarth C."/>
            <person name="Imamovic A."/>
            <person name="Larimer J."/>
            <person name="McCowan C."/>
            <person name="Murphy C."/>
            <person name="Pearson M."/>
            <person name="Priest M."/>
            <person name="Roberts A."/>
            <person name="Saif S."/>
            <person name="Shea T."/>
            <person name="Sykes S."/>
            <person name="Wortman J."/>
            <person name="Nusbaum C."/>
            <person name="Birren B."/>
        </authorList>
    </citation>
    <scope>NUCLEOTIDE SEQUENCE</scope>
    <source>
        <strain evidence="4">CBS 10117</strain>
    </source>
</reference>
<dbReference type="EMBL" id="CP144538">
    <property type="protein sequence ID" value="WWC64912.1"/>
    <property type="molecule type" value="Genomic_DNA"/>
</dbReference>
<evidence type="ECO:0000256" key="1">
    <source>
        <dbReference type="SAM" id="MobiDB-lite"/>
    </source>
</evidence>
<dbReference type="SUPFAM" id="SSF52113">
    <property type="entry name" value="BRCT domain"/>
    <property type="match status" value="1"/>
</dbReference>
<name>A0A1A5ZZY3_9TREE</name>